<reference evidence="9" key="1">
    <citation type="submission" date="2023-01" db="EMBL/GenBank/DDBJ databases">
        <title>Genome assembly of the deep-sea coral Lophelia pertusa.</title>
        <authorList>
            <person name="Herrera S."/>
            <person name="Cordes E."/>
        </authorList>
    </citation>
    <scope>NUCLEOTIDE SEQUENCE</scope>
    <source>
        <strain evidence="9">USNM1676648</strain>
        <tissue evidence="9">Polyp</tissue>
    </source>
</reference>
<evidence type="ECO:0000256" key="7">
    <source>
        <dbReference type="ARBA" id="ARBA00023128"/>
    </source>
</evidence>
<comment type="caution">
    <text evidence="9">The sequence shown here is derived from an EMBL/GenBank/DDBJ whole genome shotgun (WGS) entry which is preliminary data.</text>
</comment>
<dbReference type="Gene3D" id="3.40.50.11980">
    <property type="match status" value="1"/>
</dbReference>
<keyword evidence="7" id="KW-0496">Mitochondrion</keyword>
<keyword evidence="6" id="KW-0809">Transit peptide</keyword>
<evidence type="ECO:0000313" key="10">
    <source>
        <dbReference type="Proteomes" id="UP001163046"/>
    </source>
</evidence>
<protein>
    <recommendedName>
        <fullName evidence="8">PRORP domain-containing protein</fullName>
    </recommendedName>
</protein>
<organism evidence="9 10">
    <name type="scientific">Desmophyllum pertusum</name>
    <dbReference type="NCBI Taxonomy" id="174260"/>
    <lineage>
        <taxon>Eukaryota</taxon>
        <taxon>Metazoa</taxon>
        <taxon>Cnidaria</taxon>
        <taxon>Anthozoa</taxon>
        <taxon>Hexacorallia</taxon>
        <taxon>Scleractinia</taxon>
        <taxon>Caryophylliina</taxon>
        <taxon>Caryophylliidae</taxon>
        <taxon>Desmophyllum</taxon>
    </lineage>
</organism>
<keyword evidence="5" id="KW-0862">Zinc</keyword>
<evidence type="ECO:0000256" key="5">
    <source>
        <dbReference type="ARBA" id="ARBA00022833"/>
    </source>
</evidence>
<gene>
    <name evidence="9" type="ORF">OS493_023763</name>
</gene>
<dbReference type="PANTHER" id="PTHR13547:SF1">
    <property type="entry name" value="MITOCHONDRIAL RIBONUCLEASE P CATALYTIC SUBUNIT"/>
    <property type="match status" value="1"/>
</dbReference>
<comment type="similarity">
    <text evidence="2">Belongs to the PPR family. P subfamily.</text>
</comment>
<evidence type="ECO:0000256" key="4">
    <source>
        <dbReference type="ARBA" id="ARBA00022801"/>
    </source>
</evidence>
<comment type="subcellular location">
    <subcellularLocation>
        <location evidence="1">Mitochondrion</location>
    </subcellularLocation>
</comment>
<keyword evidence="3" id="KW-0479">Metal-binding</keyword>
<evidence type="ECO:0000256" key="1">
    <source>
        <dbReference type="ARBA" id="ARBA00004173"/>
    </source>
</evidence>
<feature type="domain" description="PRORP" evidence="8">
    <location>
        <begin position="64"/>
        <end position="257"/>
    </location>
</feature>
<dbReference type="PANTHER" id="PTHR13547">
    <property type="match status" value="1"/>
</dbReference>
<accession>A0A9X0CLJ5</accession>
<evidence type="ECO:0000256" key="6">
    <source>
        <dbReference type="ARBA" id="ARBA00022946"/>
    </source>
</evidence>
<dbReference type="GO" id="GO:0030678">
    <property type="term" value="C:mitochondrial ribonuclease P complex"/>
    <property type="evidence" value="ECO:0007669"/>
    <property type="project" value="TreeGrafter"/>
</dbReference>
<dbReference type="OrthoDB" id="46913at2759"/>
<dbReference type="GO" id="GO:0001682">
    <property type="term" value="P:tRNA 5'-leader removal"/>
    <property type="evidence" value="ECO:0007669"/>
    <property type="project" value="TreeGrafter"/>
</dbReference>
<dbReference type="Pfam" id="PF16953">
    <property type="entry name" value="PRORP"/>
    <property type="match status" value="1"/>
</dbReference>
<keyword evidence="10" id="KW-1185">Reference proteome</keyword>
<keyword evidence="4" id="KW-0378">Hydrolase</keyword>
<proteinExistence type="inferred from homology"/>
<dbReference type="AlphaFoldDB" id="A0A9X0CLJ5"/>
<evidence type="ECO:0000256" key="3">
    <source>
        <dbReference type="ARBA" id="ARBA00022723"/>
    </source>
</evidence>
<dbReference type="InterPro" id="IPR031595">
    <property type="entry name" value="PRORP_C"/>
</dbReference>
<dbReference type="GO" id="GO:0004526">
    <property type="term" value="F:ribonuclease P activity"/>
    <property type="evidence" value="ECO:0007669"/>
    <property type="project" value="TreeGrafter"/>
</dbReference>
<dbReference type="GO" id="GO:0097745">
    <property type="term" value="P:mitochondrial tRNA 5'-end processing"/>
    <property type="evidence" value="ECO:0007669"/>
    <property type="project" value="TreeGrafter"/>
</dbReference>
<dbReference type="GO" id="GO:0046872">
    <property type="term" value="F:metal ion binding"/>
    <property type="evidence" value="ECO:0007669"/>
    <property type="project" value="UniProtKB-KW"/>
</dbReference>
<sequence length="265" mass="30980">MGDAALKSNQNDVDGYHYDRMSQKVFHYLEHAGERLPANLLHVIHSRFNHDPVYNWTWKFCSVSEIGTCSNCRNQLTSGILPSDIHQLECEIISPKHNFSEIHGKDLGKNIHKELEDYHFKKFVKERGPFDVIIDGMNVGSYGSTSRFKFTQDLVEETVHHFASQQKKVLLIIRNEMITEDLHTKLENVCAVFINNFKNDDLYFLYAAAFSGMQQVEVITNDKLRDHRLLLPTKLWWTFLRWTRLNCVRFKVNDKGKTPFFQAKV</sequence>
<evidence type="ECO:0000259" key="8">
    <source>
        <dbReference type="Pfam" id="PF16953"/>
    </source>
</evidence>
<name>A0A9X0CLJ5_9CNID</name>
<evidence type="ECO:0000313" key="9">
    <source>
        <dbReference type="EMBL" id="KAJ7357633.1"/>
    </source>
</evidence>
<dbReference type="EMBL" id="MU827319">
    <property type="protein sequence ID" value="KAJ7357633.1"/>
    <property type="molecule type" value="Genomic_DNA"/>
</dbReference>
<dbReference type="Proteomes" id="UP001163046">
    <property type="component" value="Unassembled WGS sequence"/>
</dbReference>
<evidence type="ECO:0000256" key="2">
    <source>
        <dbReference type="ARBA" id="ARBA00007626"/>
    </source>
</evidence>